<protein>
    <submittedName>
        <fullName evidence="2">Uncharacterized protein</fullName>
    </submittedName>
</protein>
<feature type="region of interest" description="Disordered" evidence="1">
    <location>
        <begin position="1"/>
        <end position="56"/>
    </location>
</feature>
<name>A0ABV2FQN0_9HYPH</name>
<sequence>TSGNRGQRPQRPDEVLYADVTSGNRGQRPQRSGETDYTEVNPRGRGYHHHRHAGGIDYTQVNPQQRGAARLSEAEIVKRTEEDVHVKAYQEEVQHWCKVVYGKSGVLNEKLQDIVKNPQLGEQVSWDVAADPKSVHKLAGHALGKLKTGARKEAEEGLQHLCNALDGLTGAAKEARQRLEHVPQAALKRQENLQKGEHAQHRGQERQQNAPEVTPRRGGRSQSPAFAM</sequence>
<feature type="region of interest" description="Disordered" evidence="1">
    <location>
        <begin position="187"/>
        <end position="228"/>
    </location>
</feature>
<feature type="compositionally biased region" description="Polar residues" evidence="1">
    <location>
        <begin position="21"/>
        <end position="32"/>
    </location>
</feature>
<organism evidence="2 3">
    <name type="scientific">Bartonella japonica</name>
    <dbReference type="NCBI Taxonomy" id="357761"/>
    <lineage>
        <taxon>Bacteria</taxon>
        <taxon>Pseudomonadati</taxon>
        <taxon>Pseudomonadota</taxon>
        <taxon>Alphaproteobacteria</taxon>
        <taxon>Hyphomicrobiales</taxon>
        <taxon>Bartonellaceae</taxon>
        <taxon>Bartonella</taxon>
    </lineage>
</organism>
<proteinExistence type="predicted"/>
<dbReference type="EMBL" id="JBEPLT010000038">
    <property type="protein sequence ID" value="MET3560875.1"/>
    <property type="molecule type" value="Genomic_DNA"/>
</dbReference>
<evidence type="ECO:0000313" key="2">
    <source>
        <dbReference type="EMBL" id="MET3560875.1"/>
    </source>
</evidence>
<dbReference type="NCBIfam" id="NF033856">
    <property type="entry name" value="T4SS_effec_BID"/>
    <property type="match status" value="1"/>
</dbReference>
<keyword evidence="3" id="KW-1185">Reference proteome</keyword>
<reference evidence="2 3" key="1">
    <citation type="submission" date="2024-06" db="EMBL/GenBank/DDBJ databases">
        <title>Genomic Encyclopedia of Type Strains, Phase IV (KMG-IV): sequencing the most valuable type-strain genomes for metagenomic binning, comparative biology and taxonomic classification.</title>
        <authorList>
            <person name="Goeker M."/>
        </authorList>
    </citation>
    <scope>NUCLEOTIDE SEQUENCE [LARGE SCALE GENOMIC DNA]</scope>
    <source>
        <strain evidence="2 3">DSM 23650</strain>
    </source>
</reference>
<feature type="compositionally biased region" description="Basic and acidic residues" evidence="1">
    <location>
        <begin position="188"/>
        <end position="205"/>
    </location>
</feature>
<feature type="non-terminal residue" evidence="2">
    <location>
        <position position="1"/>
    </location>
</feature>
<evidence type="ECO:0000256" key="1">
    <source>
        <dbReference type="SAM" id="MobiDB-lite"/>
    </source>
</evidence>
<gene>
    <name evidence="2" type="ORF">ABID39_001591</name>
</gene>
<dbReference type="Proteomes" id="UP001549112">
    <property type="component" value="Unassembled WGS sequence"/>
</dbReference>
<accession>A0ABV2FQN0</accession>
<comment type="caution">
    <text evidence="2">The sequence shown here is derived from an EMBL/GenBank/DDBJ whole genome shotgun (WGS) entry which is preliminary data.</text>
</comment>
<evidence type="ECO:0000313" key="3">
    <source>
        <dbReference type="Proteomes" id="UP001549112"/>
    </source>
</evidence>
<dbReference type="RefSeq" id="WP_354187553.1">
    <property type="nucleotide sequence ID" value="NZ_JBEPLT010000038.1"/>
</dbReference>